<keyword evidence="2" id="KW-1185">Reference proteome</keyword>
<proteinExistence type="predicted"/>
<dbReference type="EMBL" id="KV014454">
    <property type="protein sequence ID" value="KZV22117.1"/>
    <property type="molecule type" value="Genomic_DNA"/>
</dbReference>
<sequence>MRPPLAQALRSVASLVGRRSSRDVARGRPAVVRWRRWKRDDMAPACGLASHVFSWWWRRRRSAVAPAKLR</sequence>
<accession>A0A2Z7ARW9</accession>
<reference evidence="1 2" key="1">
    <citation type="journal article" date="2015" name="Proc. Natl. Acad. Sci. U.S.A.">
        <title>The resurrection genome of Boea hygrometrica: A blueprint for survival of dehydration.</title>
        <authorList>
            <person name="Xiao L."/>
            <person name="Yang G."/>
            <person name="Zhang L."/>
            <person name="Yang X."/>
            <person name="Zhao S."/>
            <person name="Ji Z."/>
            <person name="Zhou Q."/>
            <person name="Hu M."/>
            <person name="Wang Y."/>
            <person name="Chen M."/>
            <person name="Xu Y."/>
            <person name="Jin H."/>
            <person name="Xiao X."/>
            <person name="Hu G."/>
            <person name="Bao F."/>
            <person name="Hu Y."/>
            <person name="Wan P."/>
            <person name="Li L."/>
            <person name="Deng X."/>
            <person name="Kuang T."/>
            <person name="Xiang C."/>
            <person name="Zhu J.K."/>
            <person name="Oliver M.J."/>
            <person name="He Y."/>
        </authorList>
    </citation>
    <scope>NUCLEOTIDE SEQUENCE [LARGE SCALE GENOMIC DNA]</scope>
    <source>
        <strain evidence="2">cv. XS01</strain>
    </source>
</reference>
<evidence type="ECO:0000313" key="1">
    <source>
        <dbReference type="EMBL" id="KZV22117.1"/>
    </source>
</evidence>
<protein>
    <submittedName>
        <fullName evidence="1">Uncharacterized protein</fullName>
    </submittedName>
</protein>
<organism evidence="1 2">
    <name type="scientific">Dorcoceras hygrometricum</name>
    <dbReference type="NCBI Taxonomy" id="472368"/>
    <lineage>
        <taxon>Eukaryota</taxon>
        <taxon>Viridiplantae</taxon>
        <taxon>Streptophyta</taxon>
        <taxon>Embryophyta</taxon>
        <taxon>Tracheophyta</taxon>
        <taxon>Spermatophyta</taxon>
        <taxon>Magnoliopsida</taxon>
        <taxon>eudicotyledons</taxon>
        <taxon>Gunneridae</taxon>
        <taxon>Pentapetalae</taxon>
        <taxon>asterids</taxon>
        <taxon>lamiids</taxon>
        <taxon>Lamiales</taxon>
        <taxon>Gesneriaceae</taxon>
        <taxon>Didymocarpoideae</taxon>
        <taxon>Trichosporeae</taxon>
        <taxon>Loxocarpinae</taxon>
        <taxon>Dorcoceras</taxon>
    </lineage>
</organism>
<dbReference type="AlphaFoldDB" id="A0A2Z7ARW9"/>
<gene>
    <name evidence="1" type="ORF">F511_11645</name>
</gene>
<name>A0A2Z7ARW9_9LAMI</name>
<dbReference type="Proteomes" id="UP000250235">
    <property type="component" value="Unassembled WGS sequence"/>
</dbReference>
<evidence type="ECO:0000313" key="2">
    <source>
        <dbReference type="Proteomes" id="UP000250235"/>
    </source>
</evidence>